<dbReference type="AlphaFoldDB" id="A0A9D4GDV2"/>
<proteinExistence type="predicted"/>
<organism evidence="1 2">
    <name type="scientific">Dreissena polymorpha</name>
    <name type="common">Zebra mussel</name>
    <name type="synonym">Mytilus polymorpha</name>
    <dbReference type="NCBI Taxonomy" id="45954"/>
    <lineage>
        <taxon>Eukaryota</taxon>
        <taxon>Metazoa</taxon>
        <taxon>Spiralia</taxon>
        <taxon>Lophotrochozoa</taxon>
        <taxon>Mollusca</taxon>
        <taxon>Bivalvia</taxon>
        <taxon>Autobranchia</taxon>
        <taxon>Heteroconchia</taxon>
        <taxon>Euheterodonta</taxon>
        <taxon>Imparidentia</taxon>
        <taxon>Neoheterodontei</taxon>
        <taxon>Myida</taxon>
        <taxon>Dreissenoidea</taxon>
        <taxon>Dreissenidae</taxon>
        <taxon>Dreissena</taxon>
    </lineage>
</organism>
<sequence length="59" mass="6726">MHGDELFNYKHLREPLGVCSDAKDSLFISGAGLVHQISKSGERIWPLMTRETIGFIYFL</sequence>
<evidence type="ECO:0000313" key="2">
    <source>
        <dbReference type="Proteomes" id="UP000828390"/>
    </source>
</evidence>
<keyword evidence="2" id="KW-1185">Reference proteome</keyword>
<accession>A0A9D4GDV2</accession>
<dbReference type="Proteomes" id="UP000828390">
    <property type="component" value="Unassembled WGS sequence"/>
</dbReference>
<reference evidence="1" key="1">
    <citation type="journal article" date="2019" name="bioRxiv">
        <title>The Genome of the Zebra Mussel, Dreissena polymorpha: A Resource for Invasive Species Research.</title>
        <authorList>
            <person name="McCartney M.A."/>
            <person name="Auch B."/>
            <person name="Kono T."/>
            <person name="Mallez S."/>
            <person name="Zhang Y."/>
            <person name="Obille A."/>
            <person name="Becker A."/>
            <person name="Abrahante J.E."/>
            <person name="Garbe J."/>
            <person name="Badalamenti J.P."/>
            <person name="Herman A."/>
            <person name="Mangelson H."/>
            <person name="Liachko I."/>
            <person name="Sullivan S."/>
            <person name="Sone E.D."/>
            <person name="Koren S."/>
            <person name="Silverstein K.A.T."/>
            <person name="Beckman K.B."/>
            <person name="Gohl D.M."/>
        </authorList>
    </citation>
    <scope>NUCLEOTIDE SEQUENCE</scope>
    <source>
        <strain evidence="1">Duluth1</strain>
        <tissue evidence="1">Whole animal</tissue>
    </source>
</reference>
<comment type="caution">
    <text evidence="1">The sequence shown here is derived from an EMBL/GenBank/DDBJ whole genome shotgun (WGS) entry which is preliminary data.</text>
</comment>
<reference evidence="1" key="2">
    <citation type="submission" date="2020-11" db="EMBL/GenBank/DDBJ databases">
        <authorList>
            <person name="McCartney M.A."/>
            <person name="Auch B."/>
            <person name="Kono T."/>
            <person name="Mallez S."/>
            <person name="Becker A."/>
            <person name="Gohl D.M."/>
            <person name="Silverstein K.A.T."/>
            <person name="Koren S."/>
            <person name="Bechman K.B."/>
            <person name="Herman A."/>
            <person name="Abrahante J.E."/>
            <person name="Garbe J."/>
        </authorList>
    </citation>
    <scope>NUCLEOTIDE SEQUENCE</scope>
    <source>
        <strain evidence="1">Duluth1</strain>
        <tissue evidence="1">Whole animal</tissue>
    </source>
</reference>
<protein>
    <submittedName>
        <fullName evidence="1">Uncharacterized protein</fullName>
    </submittedName>
</protein>
<name>A0A9D4GDV2_DREPO</name>
<gene>
    <name evidence="1" type="ORF">DPMN_140616</name>
</gene>
<evidence type="ECO:0000313" key="1">
    <source>
        <dbReference type="EMBL" id="KAH3812192.1"/>
    </source>
</evidence>
<dbReference type="EMBL" id="JAIWYP010000006">
    <property type="protein sequence ID" value="KAH3812192.1"/>
    <property type="molecule type" value="Genomic_DNA"/>
</dbReference>